<dbReference type="Gene3D" id="3.10.129.10">
    <property type="entry name" value="Hotdog Thioesterase"/>
    <property type="match status" value="2"/>
</dbReference>
<dbReference type="InterPro" id="IPR054357">
    <property type="entry name" value="MFE-2_N"/>
</dbReference>
<evidence type="ECO:0000256" key="1">
    <source>
        <dbReference type="SAM" id="MobiDB-lite"/>
    </source>
</evidence>
<dbReference type="GO" id="GO:0006635">
    <property type="term" value="P:fatty acid beta-oxidation"/>
    <property type="evidence" value="ECO:0007669"/>
    <property type="project" value="TreeGrafter"/>
</dbReference>
<feature type="region of interest" description="Disordered" evidence="1">
    <location>
        <begin position="13"/>
        <end position="54"/>
    </location>
</feature>
<feature type="domain" description="MaoC-like" evidence="2">
    <location>
        <begin position="326"/>
        <end position="432"/>
    </location>
</feature>
<dbReference type="GO" id="GO:0004300">
    <property type="term" value="F:enoyl-CoA hydratase activity"/>
    <property type="evidence" value="ECO:0007669"/>
    <property type="project" value="TreeGrafter"/>
</dbReference>
<dbReference type="GO" id="GO:0044594">
    <property type="term" value="F:17-beta-hydroxysteroid dehydrogenase (NAD+) activity"/>
    <property type="evidence" value="ECO:0007669"/>
    <property type="project" value="TreeGrafter"/>
</dbReference>
<gene>
    <name evidence="4" type="ORF">PVAP13_2KG372100</name>
</gene>
<dbReference type="InterPro" id="IPR002539">
    <property type="entry name" value="MaoC-like_dom"/>
</dbReference>
<dbReference type="GO" id="GO:0005777">
    <property type="term" value="C:peroxisome"/>
    <property type="evidence" value="ECO:0007669"/>
    <property type="project" value="TreeGrafter"/>
</dbReference>
<dbReference type="PANTHER" id="PTHR13078">
    <property type="entry name" value="PEROXISOMAL MULTIFUNCTIONAL ENZYME TYPE 2-RELATED"/>
    <property type="match status" value="1"/>
</dbReference>
<dbReference type="GO" id="GO:0003857">
    <property type="term" value="F:(3S)-3-hydroxyacyl-CoA dehydrogenase (NAD+) activity"/>
    <property type="evidence" value="ECO:0007669"/>
    <property type="project" value="TreeGrafter"/>
</dbReference>
<dbReference type="PANTHER" id="PTHR13078:SF56">
    <property type="entry name" value="PEROXISOMAL MULTIFUNCTIONAL ENZYME TYPE 2"/>
    <property type="match status" value="1"/>
</dbReference>
<dbReference type="EMBL" id="CM029039">
    <property type="protein sequence ID" value="KAG2644991.1"/>
    <property type="molecule type" value="Genomic_DNA"/>
</dbReference>
<comment type="caution">
    <text evidence="4">The sequence shown here is derived from an EMBL/GenBank/DDBJ whole genome shotgun (WGS) entry which is preliminary data.</text>
</comment>
<sequence>MLLRFRWGYPGVHVNSAAAPTSQPSPPRRREKNSGQEGCKPTAVQPCPRWPTRGDPVKSTLAMKWASAYAGRAAQRSVCSPPAPNFFPDDVDDLVSLRQPLCFSSSPPLQVAAAPAPPATAETDEAQRTTRAAAMATTSKPAAAVDPEVAIAHRFPEVSFDYDERDVALYALGVGACGDDAVDDKELHLVYHRDGQPHIKVLPTFVSLFPNKNSNGLGIVDVPGLNFDASLLLHGQQYIEIYRPIPSFASVVNKVKVAGLHDKGKATILELETTTSLRESGEIICMNRSTVYLRGAGGFSDSSRPYTYATYPANQVHRISIPNLAPSAVYDDQTKQSQALLYRLSGDYNPLHSDPDIAQVAGFTRPILHGLCTLGFAARAVIKSFCNGEPAAVKSIFGRFLLHVYPGETLSTEMWLDGQKVHYQTKVKERNRAVLSGYVLLQHIPSSLAETGDRSTGGASTTNQAAAPTYGGETGHDQRG</sequence>
<dbReference type="Pfam" id="PF22622">
    <property type="entry name" value="MFE-2_hydrat-2_N"/>
    <property type="match status" value="1"/>
</dbReference>
<dbReference type="InterPro" id="IPR029069">
    <property type="entry name" value="HotDog_dom_sf"/>
</dbReference>
<accession>A0A8T0W6K0</accession>
<evidence type="ECO:0000313" key="5">
    <source>
        <dbReference type="Proteomes" id="UP000823388"/>
    </source>
</evidence>
<feature type="domain" description="Peroxisomal multifunctional enzyme type 2-like N-terminal" evidence="3">
    <location>
        <begin position="160"/>
        <end position="295"/>
    </location>
</feature>
<dbReference type="CDD" id="cd03448">
    <property type="entry name" value="HDE_HSD"/>
    <property type="match status" value="1"/>
</dbReference>
<reference evidence="4" key="1">
    <citation type="submission" date="2020-05" db="EMBL/GenBank/DDBJ databases">
        <title>WGS assembly of Panicum virgatum.</title>
        <authorList>
            <person name="Lovell J.T."/>
            <person name="Jenkins J."/>
            <person name="Shu S."/>
            <person name="Juenger T.E."/>
            <person name="Schmutz J."/>
        </authorList>
    </citation>
    <scope>NUCLEOTIDE SEQUENCE</scope>
    <source>
        <strain evidence="4">AP13</strain>
    </source>
</reference>
<dbReference type="SUPFAM" id="SSF54637">
    <property type="entry name" value="Thioesterase/thiol ester dehydrase-isomerase"/>
    <property type="match status" value="2"/>
</dbReference>
<evidence type="ECO:0008006" key="6">
    <source>
        <dbReference type="Google" id="ProtNLM"/>
    </source>
</evidence>
<evidence type="ECO:0000259" key="3">
    <source>
        <dbReference type="Pfam" id="PF22622"/>
    </source>
</evidence>
<feature type="region of interest" description="Disordered" evidence="1">
    <location>
        <begin position="108"/>
        <end position="132"/>
    </location>
</feature>
<name>A0A8T0W6K0_PANVG</name>
<evidence type="ECO:0000259" key="2">
    <source>
        <dbReference type="Pfam" id="PF01575"/>
    </source>
</evidence>
<feature type="compositionally biased region" description="Polar residues" evidence="1">
    <location>
        <begin position="457"/>
        <end position="466"/>
    </location>
</feature>
<dbReference type="Proteomes" id="UP000823388">
    <property type="component" value="Chromosome 2K"/>
</dbReference>
<evidence type="ECO:0000313" key="4">
    <source>
        <dbReference type="EMBL" id="KAG2644991.1"/>
    </source>
</evidence>
<proteinExistence type="predicted"/>
<protein>
    <recommendedName>
        <fullName evidence="6">MaoC-like domain-containing protein</fullName>
    </recommendedName>
</protein>
<dbReference type="AlphaFoldDB" id="A0A8T0W6K0"/>
<keyword evidence="5" id="KW-1185">Reference proteome</keyword>
<dbReference type="Pfam" id="PF01575">
    <property type="entry name" value="MaoC_dehydratas"/>
    <property type="match status" value="1"/>
</dbReference>
<organism evidence="4 5">
    <name type="scientific">Panicum virgatum</name>
    <name type="common">Blackwell switchgrass</name>
    <dbReference type="NCBI Taxonomy" id="38727"/>
    <lineage>
        <taxon>Eukaryota</taxon>
        <taxon>Viridiplantae</taxon>
        <taxon>Streptophyta</taxon>
        <taxon>Embryophyta</taxon>
        <taxon>Tracheophyta</taxon>
        <taxon>Spermatophyta</taxon>
        <taxon>Magnoliopsida</taxon>
        <taxon>Liliopsida</taxon>
        <taxon>Poales</taxon>
        <taxon>Poaceae</taxon>
        <taxon>PACMAD clade</taxon>
        <taxon>Panicoideae</taxon>
        <taxon>Panicodae</taxon>
        <taxon>Paniceae</taxon>
        <taxon>Panicinae</taxon>
        <taxon>Panicum</taxon>
        <taxon>Panicum sect. Hiantes</taxon>
    </lineage>
</organism>
<feature type="region of interest" description="Disordered" evidence="1">
    <location>
        <begin position="449"/>
        <end position="480"/>
    </location>
</feature>